<feature type="transmembrane region" description="Helical" evidence="8">
    <location>
        <begin position="18"/>
        <end position="37"/>
    </location>
</feature>
<evidence type="ECO:0000256" key="8">
    <source>
        <dbReference type="SAM" id="Phobius"/>
    </source>
</evidence>
<dbReference type="PROSITE" id="PS50267">
    <property type="entry name" value="NA_NEUROTRAN_SYMP_3"/>
    <property type="match status" value="1"/>
</dbReference>
<name>A0AAV4H3W0_9GAST</name>
<evidence type="ECO:0000256" key="3">
    <source>
        <dbReference type="ARBA" id="ARBA00022448"/>
    </source>
</evidence>
<comment type="subcellular location">
    <subcellularLocation>
        <location evidence="1">Membrane</location>
        <topology evidence="1">Multi-pass membrane protein</topology>
    </subcellularLocation>
</comment>
<evidence type="ECO:0000256" key="5">
    <source>
        <dbReference type="ARBA" id="ARBA00022989"/>
    </source>
</evidence>
<dbReference type="InterPro" id="IPR000175">
    <property type="entry name" value="Na/ntran_symport"/>
</dbReference>
<evidence type="ECO:0000256" key="7">
    <source>
        <dbReference type="ARBA" id="ARBA00023180"/>
    </source>
</evidence>
<keyword evidence="6 8" id="KW-0472">Membrane</keyword>
<feature type="transmembrane region" description="Helical" evidence="8">
    <location>
        <begin position="49"/>
        <end position="73"/>
    </location>
</feature>
<reference evidence="9 10" key="1">
    <citation type="journal article" date="2021" name="Elife">
        <title>Chloroplast acquisition without the gene transfer in kleptoplastic sea slugs, Plakobranchus ocellatus.</title>
        <authorList>
            <person name="Maeda T."/>
            <person name="Takahashi S."/>
            <person name="Yoshida T."/>
            <person name="Shimamura S."/>
            <person name="Takaki Y."/>
            <person name="Nagai Y."/>
            <person name="Toyoda A."/>
            <person name="Suzuki Y."/>
            <person name="Arimoto A."/>
            <person name="Ishii H."/>
            <person name="Satoh N."/>
            <person name="Nishiyama T."/>
            <person name="Hasebe M."/>
            <person name="Maruyama T."/>
            <person name="Minagawa J."/>
            <person name="Obokata J."/>
            <person name="Shigenobu S."/>
        </authorList>
    </citation>
    <scope>NUCLEOTIDE SEQUENCE [LARGE SCALE GENOMIC DNA]</scope>
</reference>
<sequence>MTSAFVDEYPRFLRKKKVLFTAFMCFVEFCIGIPMVFEGGVFLLTLMDWYSSCFSLMLLSLTECLVITWIYGVDRFMKDIELMIGRRPSTYWKYMWKFFTPAIVLFIWTFSLHQMKRVKLDTYRYPDWSIVLGWGFALCSVIPLPICATVAIYQEKSGTFVQKILKLIQPAANFGPSQAKDKERYLASLDEFDWLRLKAVRAGLDWRTYKRMQTNGATGMATTNDSLATTVNMSPCAPLEGDEQTLQATAPGVDPPPYGVWLTNESAPAMSTNHGLAAAATTHVNSQDQSDSKC</sequence>
<dbReference type="GO" id="GO:0089718">
    <property type="term" value="P:amino acid import across plasma membrane"/>
    <property type="evidence" value="ECO:0007669"/>
    <property type="project" value="TreeGrafter"/>
</dbReference>
<evidence type="ECO:0000256" key="1">
    <source>
        <dbReference type="ARBA" id="ARBA00004141"/>
    </source>
</evidence>
<dbReference type="PANTHER" id="PTHR11616:SF321">
    <property type="entry name" value="SODIUM-DEPENDENT NUTRIENT AMINO ACID TRANSPORTER 1-RELATED"/>
    <property type="match status" value="1"/>
</dbReference>
<dbReference type="SUPFAM" id="SSF161070">
    <property type="entry name" value="SNF-like"/>
    <property type="match status" value="1"/>
</dbReference>
<keyword evidence="4 8" id="KW-0812">Transmembrane</keyword>
<dbReference type="GO" id="GO:0005283">
    <property type="term" value="F:amino acid:sodium symporter activity"/>
    <property type="evidence" value="ECO:0007669"/>
    <property type="project" value="TreeGrafter"/>
</dbReference>
<evidence type="ECO:0000256" key="2">
    <source>
        <dbReference type="ARBA" id="ARBA00006459"/>
    </source>
</evidence>
<dbReference type="EMBL" id="BMAT01001755">
    <property type="protein sequence ID" value="GFR91996.1"/>
    <property type="molecule type" value="Genomic_DNA"/>
</dbReference>
<dbReference type="AlphaFoldDB" id="A0AAV4H3W0"/>
<feature type="transmembrane region" description="Helical" evidence="8">
    <location>
        <begin position="94"/>
        <end position="111"/>
    </location>
</feature>
<protein>
    <submittedName>
        <fullName evidence="9">Sodium-and chloride-dependent glycine transporter 2</fullName>
    </submittedName>
</protein>
<organism evidence="9 10">
    <name type="scientific">Elysia marginata</name>
    <dbReference type="NCBI Taxonomy" id="1093978"/>
    <lineage>
        <taxon>Eukaryota</taxon>
        <taxon>Metazoa</taxon>
        <taxon>Spiralia</taxon>
        <taxon>Lophotrochozoa</taxon>
        <taxon>Mollusca</taxon>
        <taxon>Gastropoda</taxon>
        <taxon>Heterobranchia</taxon>
        <taxon>Euthyneura</taxon>
        <taxon>Panpulmonata</taxon>
        <taxon>Sacoglossa</taxon>
        <taxon>Placobranchoidea</taxon>
        <taxon>Plakobranchidae</taxon>
        <taxon>Elysia</taxon>
    </lineage>
</organism>
<accession>A0AAV4H3W0</accession>
<dbReference type="GO" id="GO:0005886">
    <property type="term" value="C:plasma membrane"/>
    <property type="evidence" value="ECO:0007669"/>
    <property type="project" value="TreeGrafter"/>
</dbReference>
<dbReference type="Pfam" id="PF00209">
    <property type="entry name" value="SNF"/>
    <property type="match status" value="1"/>
</dbReference>
<dbReference type="PANTHER" id="PTHR11616">
    <property type="entry name" value="SODIUM/CHLORIDE DEPENDENT TRANSPORTER"/>
    <property type="match status" value="1"/>
</dbReference>
<keyword evidence="5 8" id="KW-1133">Transmembrane helix</keyword>
<comment type="caution">
    <text evidence="9">The sequence shown here is derived from an EMBL/GenBank/DDBJ whole genome shotgun (WGS) entry which is preliminary data.</text>
</comment>
<gene>
    <name evidence="9" type="ORF">ElyMa_000857800</name>
</gene>
<comment type="similarity">
    <text evidence="2">Belongs to the sodium:neurotransmitter symporter (SNF) (TC 2.A.22) family.</text>
</comment>
<keyword evidence="7" id="KW-0325">Glycoprotein</keyword>
<keyword evidence="3" id="KW-0813">Transport</keyword>
<evidence type="ECO:0000313" key="10">
    <source>
        <dbReference type="Proteomes" id="UP000762676"/>
    </source>
</evidence>
<dbReference type="InterPro" id="IPR037272">
    <property type="entry name" value="SNS_sf"/>
</dbReference>
<dbReference type="Proteomes" id="UP000762676">
    <property type="component" value="Unassembled WGS sequence"/>
</dbReference>
<evidence type="ECO:0000313" key="9">
    <source>
        <dbReference type="EMBL" id="GFR91996.1"/>
    </source>
</evidence>
<evidence type="ECO:0000256" key="4">
    <source>
        <dbReference type="ARBA" id="ARBA00022692"/>
    </source>
</evidence>
<keyword evidence="10" id="KW-1185">Reference proteome</keyword>
<proteinExistence type="inferred from homology"/>
<feature type="transmembrane region" description="Helical" evidence="8">
    <location>
        <begin position="131"/>
        <end position="153"/>
    </location>
</feature>
<evidence type="ECO:0000256" key="6">
    <source>
        <dbReference type="ARBA" id="ARBA00023136"/>
    </source>
</evidence>
<dbReference type="PRINTS" id="PR00176">
    <property type="entry name" value="NANEUSMPORT"/>
</dbReference>